<feature type="domain" description="GST C-terminal" evidence="1">
    <location>
        <begin position="1"/>
        <end position="83"/>
    </location>
</feature>
<evidence type="ECO:0000313" key="2">
    <source>
        <dbReference type="EMBL" id="KAK6925347.1"/>
    </source>
</evidence>
<name>A0AAN8VDB6_9MAGN</name>
<dbReference type="AlphaFoldDB" id="A0AAN8VDB6"/>
<dbReference type="Proteomes" id="UP001370490">
    <property type="component" value="Unassembled WGS sequence"/>
</dbReference>
<protein>
    <submittedName>
        <fullName evidence="2">Glutathione S-transferase, C-terminal</fullName>
    </submittedName>
</protein>
<dbReference type="Gene3D" id="1.20.1050.10">
    <property type="match status" value="1"/>
</dbReference>
<accession>A0AAN8VDB6</accession>
<dbReference type="CDD" id="cd03185">
    <property type="entry name" value="GST_C_Tau"/>
    <property type="match status" value="1"/>
</dbReference>
<comment type="caution">
    <text evidence="2">The sequence shown here is derived from an EMBL/GenBank/DDBJ whole genome shotgun (WGS) entry which is preliminary data.</text>
</comment>
<dbReference type="PANTHER" id="PTHR11260">
    <property type="entry name" value="GLUTATHIONE S-TRANSFERASE, GST, SUPERFAMILY, GST DOMAIN CONTAINING"/>
    <property type="match status" value="1"/>
</dbReference>
<organism evidence="2 3">
    <name type="scientific">Dillenia turbinata</name>
    <dbReference type="NCBI Taxonomy" id="194707"/>
    <lineage>
        <taxon>Eukaryota</taxon>
        <taxon>Viridiplantae</taxon>
        <taxon>Streptophyta</taxon>
        <taxon>Embryophyta</taxon>
        <taxon>Tracheophyta</taxon>
        <taxon>Spermatophyta</taxon>
        <taxon>Magnoliopsida</taxon>
        <taxon>eudicotyledons</taxon>
        <taxon>Gunneridae</taxon>
        <taxon>Pentapetalae</taxon>
        <taxon>Dilleniales</taxon>
        <taxon>Dilleniaceae</taxon>
        <taxon>Dillenia</taxon>
    </lineage>
</organism>
<dbReference type="Pfam" id="PF00043">
    <property type="entry name" value="GST_C"/>
    <property type="match status" value="1"/>
</dbReference>
<dbReference type="InterPro" id="IPR036282">
    <property type="entry name" value="Glutathione-S-Trfase_C_sf"/>
</dbReference>
<dbReference type="GO" id="GO:0006749">
    <property type="term" value="P:glutathione metabolic process"/>
    <property type="evidence" value="ECO:0007669"/>
    <property type="project" value="InterPro"/>
</dbReference>
<proteinExistence type="predicted"/>
<dbReference type="EMBL" id="JBAMMX010000016">
    <property type="protein sequence ID" value="KAK6925347.1"/>
    <property type="molecule type" value="Genomic_DNA"/>
</dbReference>
<gene>
    <name evidence="2" type="ORF">RJ641_009673</name>
</gene>
<evidence type="ECO:0000313" key="3">
    <source>
        <dbReference type="Proteomes" id="UP001370490"/>
    </source>
</evidence>
<dbReference type="InterPro" id="IPR045073">
    <property type="entry name" value="Omega/Tau-like"/>
</dbReference>
<dbReference type="GO" id="GO:0004364">
    <property type="term" value="F:glutathione transferase activity"/>
    <property type="evidence" value="ECO:0007669"/>
    <property type="project" value="InterPro"/>
</dbReference>
<dbReference type="PROSITE" id="PS50405">
    <property type="entry name" value="GST_CTER"/>
    <property type="match status" value="1"/>
</dbReference>
<dbReference type="InterPro" id="IPR010987">
    <property type="entry name" value="Glutathione-S-Trfase_C-like"/>
</dbReference>
<dbReference type="GO" id="GO:0005737">
    <property type="term" value="C:cytoplasm"/>
    <property type="evidence" value="ECO:0007669"/>
    <property type="project" value="TreeGrafter"/>
</dbReference>
<sequence length="86" mass="10118">MRSLALTEKEIEWKKYFGGDQIGYLDVAMSWIPRWIDCMEQVGNMKLLDAKKFPSLHQWSQNFVEVPTIKEVLPPKSRILSRYEAT</sequence>
<dbReference type="InterPro" id="IPR004046">
    <property type="entry name" value="GST_C"/>
</dbReference>
<keyword evidence="3" id="KW-1185">Reference proteome</keyword>
<evidence type="ECO:0000259" key="1">
    <source>
        <dbReference type="PROSITE" id="PS50405"/>
    </source>
</evidence>
<dbReference type="InterPro" id="IPR045074">
    <property type="entry name" value="GST_C_Tau"/>
</dbReference>
<reference evidence="2 3" key="1">
    <citation type="submission" date="2023-12" db="EMBL/GenBank/DDBJ databases">
        <title>A high-quality genome assembly for Dillenia turbinata (Dilleniales).</title>
        <authorList>
            <person name="Chanderbali A."/>
        </authorList>
    </citation>
    <scope>NUCLEOTIDE SEQUENCE [LARGE SCALE GENOMIC DNA]</scope>
    <source>
        <strain evidence="2">LSX21</strain>
        <tissue evidence="2">Leaf</tissue>
    </source>
</reference>
<dbReference type="PANTHER" id="PTHR11260:SF614">
    <property type="entry name" value="GLUTATHIONE S-TRANSFERASE"/>
    <property type="match status" value="1"/>
</dbReference>
<dbReference type="SUPFAM" id="SSF47616">
    <property type="entry name" value="GST C-terminal domain-like"/>
    <property type="match status" value="1"/>
</dbReference>